<keyword evidence="5" id="KW-0560">Oxidoreductase</keyword>
<dbReference type="InterPro" id="IPR013130">
    <property type="entry name" value="Fe3_Rdtase_TM_dom"/>
</dbReference>
<reference evidence="10 11" key="1">
    <citation type="journal article" date="2021" name="Nat. Commun.">
        <title>Genetic determinants of endophytism in the Arabidopsis root mycobiome.</title>
        <authorList>
            <person name="Mesny F."/>
            <person name="Miyauchi S."/>
            <person name="Thiergart T."/>
            <person name="Pickel B."/>
            <person name="Atanasova L."/>
            <person name="Karlsson M."/>
            <person name="Huettel B."/>
            <person name="Barry K.W."/>
            <person name="Haridas S."/>
            <person name="Chen C."/>
            <person name="Bauer D."/>
            <person name="Andreopoulos W."/>
            <person name="Pangilinan J."/>
            <person name="LaButti K."/>
            <person name="Riley R."/>
            <person name="Lipzen A."/>
            <person name="Clum A."/>
            <person name="Drula E."/>
            <person name="Henrissat B."/>
            <person name="Kohler A."/>
            <person name="Grigoriev I.V."/>
            <person name="Martin F.M."/>
            <person name="Hacquard S."/>
        </authorList>
    </citation>
    <scope>NUCLEOTIDE SEQUENCE [LARGE SCALE GENOMIC DNA]</scope>
    <source>
        <strain evidence="10 11">MPI-CAGE-CH-0241</strain>
    </source>
</reference>
<organism evidence="10 11">
    <name type="scientific">Thelonectria olida</name>
    <dbReference type="NCBI Taxonomy" id="1576542"/>
    <lineage>
        <taxon>Eukaryota</taxon>
        <taxon>Fungi</taxon>
        <taxon>Dikarya</taxon>
        <taxon>Ascomycota</taxon>
        <taxon>Pezizomycotina</taxon>
        <taxon>Sordariomycetes</taxon>
        <taxon>Hypocreomycetidae</taxon>
        <taxon>Hypocreales</taxon>
        <taxon>Nectriaceae</taxon>
        <taxon>Thelonectria</taxon>
    </lineage>
</organism>
<keyword evidence="3" id="KW-0249">Electron transport</keyword>
<dbReference type="Proteomes" id="UP000777438">
    <property type="component" value="Unassembled WGS sequence"/>
</dbReference>
<keyword evidence="6" id="KW-0406">Ion transport</keyword>
<evidence type="ECO:0000256" key="8">
    <source>
        <dbReference type="SAM" id="Phobius"/>
    </source>
</evidence>
<dbReference type="InterPro" id="IPR050369">
    <property type="entry name" value="RBOH/FRE"/>
</dbReference>
<dbReference type="PANTHER" id="PTHR11972:SF69">
    <property type="entry name" value="FERRIC REDUCTION OXIDASE 6-RELATED"/>
    <property type="match status" value="1"/>
</dbReference>
<protein>
    <submittedName>
        <fullName evidence="10">Ferric reductase like transmembrane component-domain-containing protein</fullName>
    </submittedName>
</protein>
<evidence type="ECO:0000256" key="3">
    <source>
        <dbReference type="ARBA" id="ARBA00022982"/>
    </source>
</evidence>
<keyword evidence="4 8" id="KW-1133">Transmembrane helix</keyword>
<evidence type="ECO:0000256" key="7">
    <source>
        <dbReference type="ARBA" id="ARBA00023136"/>
    </source>
</evidence>
<gene>
    <name evidence="10" type="ORF">B0T10DRAFT_275335</name>
</gene>
<keyword evidence="6" id="KW-0813">Transport</keyword>
<feature type="transmembrane region" description="Helical" evidence="8">
    <location>
        <begin position="85"/>
        <end position="110"/>
    </location>
</feature>
<dbReference type="GO" id="GO:0005886">
    <property type="term" value="C:plasma membrane"/>
    <property type="evidence" value="ECO:0007669"/>
    <property type="project" value="TreeGrafter"/>
</dbReference>
<feature type="transmembrane region" description="Helical" evidence="8">
    <location>
        <begin position="130"/>
        <end position="151"/>
    </location>
</feature>
<dbReference type="Pfam" id="PF01794">
    <property type="entry name" value="Ferric_reduct"/>
    <property type="match status" value="1"/>
</dbReference>
<dbReference type="PANTHER" id="PTHR11972">
    <property type="entry name" value="NADPH OXIDASE"/>
    <property type="match status" value="1"/>
</dbReference>
<evidence type="ECO:0000256" key="2">
    <source>
        <dbReference type="ARBA" id="ARBA00022692"/>
    </source>
</evidence>
<dbReference type="OrthoDB" id="10006946at2759"/>
<evidence type="ECO:0000256" key="1">
    <source>
        <dbReference type="ARBA" id="ARBA00004141"/>
    </source>
</evidence>
<dbReference type="GO" id="GO:0006811">
    <property type="term" value="P:monoatomic ion transport"/>
    <property type="evidence" value="ECO:0007669"/>
    <property type="project" value="UniProtKB-KW"/>
</dbReference>
<comment type="caution">
    <text evidence="10">The sequence shown here is derived from an EMBL/GenBank/DDBJ whole genome shotgun (WGS) entry which is preliminary data.</text>
</comment>
<keyword evidence="2 8" id="KW-0812">Transmembrane</keyword>
<evidence type="ECO:0000256" key="4">
    <source>
        <dbReference type="ARBA" id="ARBA00022989"/>
    </source>
</evidence>
<accession>A0A9P8W880</accession>
<proteinExistence type="predicted"/>
<evidence type="ECO:0000256" key="6">
    <source>
        <dbReference type="ARBA" id="ARBA00023065"/>
    </source>
</evidence>
<dbReference type="AlphaFoldDB" id="A0A9P8W880"/>
<sequence length="283" mass="31525">MAPSTAMRFLPALAVFFIPIALYALTIGLTYAEDYLPQETRYHLAIFYGMLILLSFALFLRLSSRYLYILSDHQSSTGVPLLRKYVAVGGAATTVLITAITLATTALWLPAHLKYWGDRADSIGWTSTKIRLTVTGVTGHYADILLGILIIPVSRNNLVGRAFRLQQSTLLFAHKVVAYLFFMAVLAHGVAYAMYALDSSGDGDEDKTEAFSTGNPTMTLHESESRSSWYGNTTYTGVAAFIIIVIITITASAFIRRRNYNLFYYSHLICGMHLCRGRHTRQH</sequence>
<feature type="transmembrane region" description="Helical" evidence="8">
    <location>
        <begin position="172"/>
        <end position="195"/>
    </location>
</feature>
<evidence type="ECO:0000259" key="9">
    <source>
        <dbReference type="Pfam" id="PF01794"/>
    </source>
</evidence>
<feature type="transmembrane region" description="Helical" evidence="8">
    <location>
        <begin position="235"/>
        <end position="255"/>
    </location>
</feature>
<comment type="subcellular location">
    <subcellularLocation>
        <location evidence="1">Membrane</location>
        <topology evidence="1">Multi-pass membrane protein</topology>
    </subcellularLocation>
</comment>
<name>A0A9P8W880_9HYPO</name>
<feature type="domain" description="Ferric oxidoreductase" evidence="9">
    <location>
        <begin position="138"/>
        <end position="270"/>
    </location>
</feature>
<keyword evidence="7 8" id="KW-0472">Membrane</keyword>
<feature type="transmembrane region" description="Helical" evidence="8">
    <location>
        <begin position="12"/>
        <end position="32"/>
    </location>
</feature>
<dbReference type="EMBL" id="JAGPYM010000006">
    <property type="protein sequence ID" value="KAH6893524.1"/>
    <property type="molecule type" value="Genomic_DNA"/>
</dbReference>
<dbReference type="GO" id="GO:0016491">
    <property type="term" value="F:oxidoreductase activity"/>
    <property type="evidence" value="ECO:0007669"/>
    <property type="project" value="UniProtKB-KW"/>
</dbReference>
<evidence type="ECO:0000256" key="5">
    <source>
        <dbReference type="ARBA" id="ARBA00023002"/>
    </source>
</evidence>
<keyword evidence="11" id="KW-1185">Reference proteome</keyword>
<feature type="transmembrane region" description="Helical" evidence="8">
    <location>
        <begin position="44"/>
        <end position="64"/>
    </location>
</feature>
<evidence type="ECO:0000313" key="10">
    <source>
        <dbReference type="EMBL" id="KAH6893524.1"/>
    </source>
</evidence>
<evidence type="ECO:0000313" key="11">
    <source>
        <dbReference type="Proteomes" id="UP000777438"/>
    </source>
</evidence>